<evidence type="ECO:0000313" key="3">
    <source>
        <dbReference type="Proteomes" id="UP000245293"/>
    </source>
</evidence>
<proteinExistence type="predicted"/>
<feature type="transmembrane region" description="Helical" evidence="1">
    <location>
        <begin position="36"/>
        <end position="56"/>
    </location>
</feature>
<feature type="transmembrane region" description="Helical" evidence="1">
    <location>
        <begin position="12"/>
        <end position="30"/>
    </location>
</feature>
<dbReference type="EMBL" id="QETF01000012">
    <property type="protein sequence ID" value="PWG16507.1"/>
    <property type="molecule type" value="Genomic_DNA"/>
</dbReference>
<dbReference type="AlphaFoldDB" id="A0A2V1P525"/>
<evidence type="ECO:0000256" key="1">
    <source>
        <dbReference type="SAM" id="Phobius"/>
    </source>
</evidence>
<keyword evidence="3" id="KW-1185">Reference proteome</keyword>
<keyword evidence="1" id="KW-0812">Transmembrane</keyword>
<accession>A0A2V1P525</accession>
<keyword evidence="1" id="KW-0472">Membrane</keyword>
<gene>
    <name evidence="2" type="ORF">DFK10_11100</name>
</gene>
<evidence type="ECO:0000313" key="2">
    <source>
        <dbReference type="EMBL" id="PWG16507.1"/>
    </source>
</evidence>
<comment type="caution">
    <text evidence="2">The sequence shown here is derived from an EMBL/GenBank/DDBJ whole genome shotgun (WGS) entry which is preliminary data.</text>
</comment>
<organism evidence="2 3">
    <name type="scientific">Salibaculum griseiflavum</name>
    <dbReference type="NCBI Taxonomy" id="1914409"/>
    <lineage>
        <taxon>Bacteria</taxon>
        <taxon>Pseudomonadati</taxon>
        <taxon>Pseudomonadota</taxon>
        <taxon>Alphaproteobacteria</taxon>
        <taxon>Rhodobacterales</taxon>
        <taxon>Roseobacteraceae</taxon>
        <taxon>Salibaculum</taxon>
    </lineage>
</organism>
<name>A0A2V1P525_9RHOB</name>
<protein>
    <submittedName>
        <fullName evidence="2">Uncharacterized protein</fullName>
    </submittedName>
</protein>
<dbReference type="OrthoDB" id="7851333at2"/>
<reference evidence="3" key="1">
    <citation type="submission" date="2018-05" db="EMBL/GenBank/DDBJ databases">
        <authorList>
            <person name="Du Z."/>
            <person name="Wang X."/>
        </authorList>
    </citation>
    <scope>NUCLEOTIDE SEQUENCE [LARGE SCALE GENOMIC DNA]</scope>
    <source>
        <strain evidence="3">WDS4C29</strain>
    </source>
</reference>
<sequence>MMRPEVKALLLRWREALIGLAVAALGLYWGLVSFGILRWLGWVIVVAGLALIVTGIQRGRFRRAGDGPGIVTVREGRVAYMGPEAGGIVDIDALLRLDLSPDGPAWVLISEDGSRLTIPADARGADQLFDLFATLPGLGLDHLLHLLDHPGETPQTLWQRGRKQLH</sequence>
<keyword evidence="1" id="KW-1133">Transmembrane helix</keyword>
<dbReference type="Proteomes" id="UP000245293">
    <property type="component" value="Unassembled WGS sequence"/>
</dbReference>